<dbReference type="Proteomes" id="UP001168098">
    <property type="component" value="Unassembled WGS sequence"/>
</dbReference>
<evidence type="ECO:0000313" key="3">
    <source>
        <dbReference type="Proteomes" id="UP001168098"/>
    </source>
</evidence>
<organism evidence="2 3">
    <name type="scientific">Vitis rotundifolia</name>
    <name type="common">Muscadine grape</name>
    <dbReference type="NCBI Taxonomy" id="103349"/>
    <lineage>
        <taxon>Eukaryota</taxon>
        <taxon>Viridiplantae</taxon>
        <taxon>Streptophyta</taxon>
        <taxon>Embryophyta</taxon>
        <taxon>Tracheophyta</taxon>
        <taxon>Spermatophyta</taxon>
        <taxon>Magnoliopsida</taxon>
        <taxon>eudicotyledons</taxon>
        <taxon>Gunneridae</taxon>
        <taxon>Pentapetalae</taxon>
        <taxon>rosids</taxon>
        <taxon>Vitales</taxon>
        <taxon>Vitaceae</taxon>
        <taxon>Viteae</taxon>
        <taxon>Vitis</taxon>
    </lineage>
</organism>
<evidence type="ECO:0000313" key="2">
    <source>
        <dbReference type="EMBL" id="KAJ9696447.1"/>
    </source>
</evidence>
<keyword evidence="3" id="KW-1185">Reference proteome</keyword>
<dbReference type="InterPro" id="IPR044750">
    <property type="entry name" value="C2_SRC2/BAP"/>
</dbReference>
<reference evidence="2 3" key="1">
    <citation type="journal article" date="2023" name="BMC Biotechnol.">
        <title>Vitis rotundifolia cv Carlos genome sequencing.</title>
        <authorList>
            <person name="Huff M."/>
            <person name="Hulse-Kemp A."/>
            <person name="Scheffler B."/>
            <person name="Youngblood R."/>
            <person name="Simpson S."/>
            <person name="Babiker E."/>
            <person name="Staton M."/>
        </authorList>
    </citation>
    <scope>NUCLEOTIDE SEQUENCE [LARGE SCALE GENOMIC DNA]</scope>
    <source>
        <tissue evidence="2">Leaf</tissue>
    </source>
</reference>
<accession>A0AA38ZX75</accession>
<dbReference type="PROSITE" id="PS50004">
    <property type="entry name" value="C2"/>
    <property type="match status" value="1"/>
</dbReference>
<comment type="caution">
    <text evidence="2">The sequence shown here is derived from an EMBL/GenBank/DDBJ whole genome shotgun (WGS) entry which is preliminary data.</text>
</comment>
<dbReference type="SMART" id="SM00239">
    <property type="entry name" value="C2"/>
    <property type="match status" value="1"/>
</dbReference>
<dbReference type="Gene3D" id="2.60.40.150">
    <property type="entry name" value="C2 domain"/>
    <property type="match status" value="1"/>
</dbReference>
<feature type="domain" description="C2" evidence="1">
    <location>
        <begin position="15"/>
        <end position="144"/>
    </location>
</feature>
<dbReference type="GO" id="GO:0006952">
    <property type="term" value="P:defense response"/>
    <property type="evidence" value="ECO:0007669"/>
    <property type="project" value="InterPro"/>
</dbReference>
<dbReference type="SUPFAM" id="SSF49562">
    <property type="entry name" value="C2 domain (Calcium/lipid-binding domain, CaLB)"/>
    <property type="match status" value="1"/>
</dbReference>
<dbReference type="EMBL" id="JARBHA010000007">
    <property type="protein sequence ID" value="KAJ9696447.1"/>
    <property type="molecule type" value="Genomic_DNA"/>
</dbReference>
<protein>
    <recommendedName>
        <fullName evidence="1">C2 domain-containing protein</fullName>
    </recommendedName>
</protein>
<dbReference type="CDD" id="cd04051">
    <property type="entry name" value="C2_SRC2_like"/>
    <property type="match status" value="1"/>
</dbReference>
<proteinExistence type="predicted"/>
<dbReference type="AlphaFoldDB" id="A0AA38ZX75"/>
<sequence length="266" mass="29337">MSEGAELGQAPQGYKYKRTQTSALYQVSTMELCRSLVIRNISAEDLQDVRRMFRMKVYALASISGDPFIPAGKWNATTVDYEGGTDPTWKTQFNFTLHDPSLHRNLQRLNFQFYCERSLGDKIVGEFSIPVKSLFDKAGNHNVSSSGCYPVKSSSGGEQGAVKFTFEFGQPLARVVTPPRSQPPPRPQVQVQPTVDVQLNLNISGDCEEGYTAACGDGCDDDAELACDVQLSSGYCQQQGYATACDDDNELACDDCCDEDDYCDDF</sequence>
<gene>
    <name evidence="2" type="ORF">PVL29_008598</name>
</gene>
<dbReference type="PANTHER" id="PTHR32246:SF173">
    <property type="entry name" value="C2 DOMAIN-CONTAINING PROTEIN"/>
    <property type="match status" value="1"/>
</dbReference>
<name>A0AA38ZX75_VITRO</name>
<dbReference type="Pfam" id="PF00168">
    <property type="entry name" value="C2"/>
    <property type="match status" value="1"/>
</dbReference>
<dbReference type="InterPro" id="IPR035892">
    <property type="entry name" value="C2_domain_sf"/>
</dbReference>
<dbReference type="PANTHER" id="PTHR32246">
    <property type="entry name" value="INGRESSION PROTEIN FIC1"/>
    <property type="match status" value="1"/>
</dbReference>
<evidence type="ECO:0000259" key="1">
    <source>
        <dbReference type="PROSITE" id="PS50004"/>
    </source>
</evidence>
<dbReference type="InterPro" id="IPR000008">
    <property type="entry name" value="C2_dom"/>
</dbReference>